<comment type="function">
    <text evidence="1 6">Removes the N-terminal methionine from nascent proteins. The N-terminal methionine is often cleaved when the second residue in the primary sequence is small and uncharged (Met-Ala-, Cys, Gly, Pro, Ser, Thr, or Val). Requires deformylation of the N(alpha)-formylated initiator methionine before it can be hydrolyzed.</text>
</comment>
<evidence type="ECO:0000256" key="2">
    <source>
        <dbReference type="ARBA" id="ARBA00022438"/>
    </source>
</evidence>
<dbReference type="Gene3D" id="3.90.230.10">
    <property type="entry name" value="Creatinase/methionine aminopeptidase superfamily"/>
    <property type="match status" value="1"/>
</dbReference>
<accession>A0A235FER8</accession>
<dbReference type="PROSITE" id="PS00680">
    <property type="entry name" value="MAP_1"/>
    <property type="match status" value="1"/>
</dbReference>
<comment type="catalytic activity">
    <reaction evidence="6 7">
        <text>Release of N-terminal amino acids, preferentially methionine, from peptides and arylamides.</text>
        <dbReference type="EC" id="3.4.11.18"/>
    </reaction>
</comment>
<comment type="caution">
    <text evidence="9">The sequence shown here is derived from an EMBL/GenBank/DDBJ whole genome shotgun (WGS) entry which is preliminary data.</text>
</comment>
<dbReference type="PANTHER" id="PTHR43330">
    <property type="entry name" value="METHIONINE AMINOPEPTIDASE"/>
    <property type="match status" value="1"/>
</dbReference>
<feature type="binding site" evidence="6">
    <location>
        <position position="94"/>
    </location>
    <ligand>
        <name>a divalent metal cation</name>
        <dbReference type="ChEBI" id="CHEBI:60240"/>
        <label>1</label>
    </ligand>
</feature>
<dbReference type="GO" id="GO:0046872">
    <property type="term" value="F:metal ion binding"/>
    <property type="evidence" value="ECO:0007669"/>
    <property type="project" value="UniProtKB-UniRule"/>
</dbReference>
<keyword evidence="4 6" id="KW-0479">Metal-binding</keyword>
<dbReference type="GO" id="GO:0006508">
    <property type="term" value="P:proteolysis"/>
    <property type="evidence" value="ECO:0007669"/>
    <property type="project" value="UniProtKB-KW"/>
</dbReference>
<feature type="domain" description="Peptidase M24" evidence="8">
    <location>
        <begin position="12"/>
        <end position="238"/>
    </location>
</feature>
<dbReference type="Pfam" id="PF00557">
    <property type="entry name" value="Peptidase_M24"/>
    <property type="match status" value="1"/>
</dbReference>
<keyword evidence="5 6" id="KW-0378">Hydrolase</keyword>
<comment type="similarity">
    <text evidence="6">Belongs to the peptidase M24A family. Methionine aminopeptidase type 1 subfamily.</text>
</comment>
<dbReference type="RefSeq" id="WP_094251784.1">
    <property type="nucleotide sequence ID" value="NZ_JBHLXL010000001.1"/>
</dbReference>
<feature type="binding site" evidence="6">
    <location>
        <position position="232"/>
    </location>
    <ligand>
        <name>a divalent metal cation</name>
        <dbReference type="ChEBI" id="CHEBI:60240"/>
        <label>1</label>
    </ligand>
</feature>
<evidence type="ECO:0000256" key="1">
    <source>
        <dbReference type="ARBA" id="ARBA00002521"/>
    </source>
</evidence>
<dbReference type="GO" id="GO:0005829">
    <property type="term" value="C:cytosol"/>
    <property type="evidence" value="ECO:0007669"/>
    <property type="project" value="TreeGrafter"/>
</dbReference>
<reference evidence="9 10" key="1">
    <citation type="submission" date="2017-07" db="EMBL/GenBank/DDBJ databases">
        <title>Fictibacillus sp. nov. GDSW-R2A3 Genome sequencing and assembly.</title>
        <authorList>
            <person name="Mayilraj S."/>
        </authorList>
    </citation>
    <scope>NUCLEOTIDE SEQUENCE [LARGE SCALE GENOMIC DNA]</scope>
    <source>
        <strain evidence="9 10">GDSW-R2A3</strain>
    </source>
</reference>
<evidence type="ECO:0000313" key="9">
    <source>
        <dbReference type="EMBL" id="OYD59821.1"/>
    </source>
</evidence>
<sequence>MAKLKSSSEIQQMKKAGDLLASCHKKLRTFIKEGVTTLEIDRFVEEYLLSFGARPEQKGFMGYPFATCASVNDCVCHGLPNAAALKDGDIVTIDFVVNLDGWLADSAWSYAVGNISTRANALLDSAKGALYAGIEKAQPGNRIGDISSAVQEYAERRGYSVVTEYVGHGIGQTLHESPPVPHWGMPGSGPLLEEGMVITIEPMLNIGFPYVRLERDGWTVRTVDGSLSAQYEHTVAISKNGPLILTEQS</sequence>
<proteinExistence type="inferred from homology"/>
<evidence type="ECO:0000256" key="5">
    <source>
        <dbReference type="ARBA" id="ARBA00022801"/>
    </source>
</evidence>
<keyword evidence="3 6" id="KW-0645">Protease</keyword>
<dbReference type="PRINTS" id="PR00599">
    <property type="entry name" value="MAPEPTIDASE"/>
</dbReference>
<gene>
    <name evidence="6 9" type="primary">map</name>
    <name evidence="9" type="ORF">CGZ90_04445</name>
</gene>
<dbReference type="GO" id="GO:0070006">
    <property type="term" value="F:metalloaminopeptidase activity"/>
    <property type="evidence" value="ECO:0007669"/>
    <property type="project" value="UniProtKB-UniRule"/>
</dbReference>
<evidence type="ECO:0000256" key="7">
    <source>
        <dbReference type="RuleBase" id="RU003653"/>
    </source>
</evidence>
<feature type="binding site" evidence="6">
    <location>
        <position position="168"/>
    </location>
    <ligand>
        <name>a divalent metal cation</name>
        <dbReference type="ChEBI" id="CHEBI:60240"/>
        <label>2</label>
        <note>catalytic</note>
    </ligand>
</feature>
<dbReference type="InterPro" id="IPR001714">
    <property type="entry name" value="Pept_M24_MAP"/>
</dbReference>
<feature type="binding site" evidence="6">
    <location>
        <position position="175"/>
    </location>
    <ligand>
        <name>substrate</name>
    </ligand>
</feature>
<evidence type="ECO:0000256" key="6">
    <source>
        <dbReference type="HAMAP-Rule" id="MF_01974"/>
    </source>
</evidence>
<name>A0A235FER8_9BACL</name>
<feature type="binding site" evidence="6">
    <location>
        <position position="232"/>
    </location>
    <ligand>
        <name>a divalent metal cation</name>
        <dbReference type="ChEBI" id="CHEBI:60240"/>
        <label>2</label>
        <note>catalytic</note>
    </ligand>
</feature>
<dbReference type="OrthoDB" id="9802055at2"/>
<evidence type="ECO:0000313" key="10">
    <source>
        <dbReference type="Proteomes" id="UP000215059"/>
    </source>
</evidence>
<dbReference type="InterPro" id="IPR000994">
    <property type="entry name" value="Pept_M24"/>
</dbReference>
<dbReference type="PANTHER" id="PTHR43330:SF17">
    <property type="entry name" value="METHIONINE AMINOPEPTIDASE"/>
    <property type="match status" value="1"/>
</dbReference>
<dbReference type="EC" id="3.4.11.18" evidence="6 7"/>
<feature type="binding site" evidence="6">
    <location>
        <position position="105"/>
    </location>
    <ligand>
        <name>a divalent metal cation</name>
        <dbReference type="ChEBI" id="CHEBI:60240"/>
        <label>1</label>
    </ligand>
</feature>
<comment type="cofactor">
    <cofactor evidence="6">
        <name>Co(2+)</name>
        <dbReference type="ChEBI" id="CHEBI:48828"/>
    </cofactor>
    <cofactor evidence="6">
        <name>Zn(2+)</name>
        <dbReference type="ChEBI" id="CHEBI:29105"/>
    </cofactor>
    <cofactor evidence="6">
        <name>Mn(2+)</name>
        <dbReference type="ChEBI" id="CHEBI:29035"/>
    </cofactor>
    <cofactor evidence="6">
        <name>Fe(2+)</name>
        <dbReference type="ChEBI" id="CHEBI:29033"/>
    </cofactor>
    <text evidence="6">Binds 2 divalent metal cations per subunit. Has a high-affinity and a low affinity metal-binding site. The true nature of the physiological cofactor is under debate. The enzyme is active with cobalt, zinc, manganese or divalent iron ions. Most likely, methionine aminopeptidases function as mononuclear Fe(2+)-metalloproteases under physiological conditions, and the catalytically relevant metal-binding site has been assigned to the histidine-containing high-affinity site.</text>
</comment>
<evidence type="ECO:0000259" key="8">
    <source>
        <dbReference type="Pfam" id="PF00557"/>
    </source>
</evidence>
<organism evidence="9 10">
    <name type="scientific">Fictibacillus aquaticus</name>
    <dbReference type="NCBI Taxonomy" id="2021314"/>
    <lineage>
        <taxon>Bacteria</taxon>
        <taxon>Bacillati</taxon>
        <taxon>Bacillota</taxon>
        <taxon>Bacilli</taxon>
        <taxon>Bacillales</taxon>
        <taxon>Fictibacillaceae</taxon>
        <taxon>Fictibacillus</taxon>
    </lineage>
</organism>
<dbReference type="AlphaFoldDB" id="A0A235FER8"/>
<dbReference type="CDD" id="cd01086">
    <property type="entry name" value="MetAP1"/>
    <property type="match status" value="1"/>
</dbReference>
<keyword evidence="10" id="KW-1185">Reference proteome</keyword>
<dbReference type="NCBIfam" id="TIGR00500">
    <property type="entry name" value="met_pdase_I"/>
    <property type="match status" value="1"/>
</dbReference>
<feature type="binding site" evidence="6">
    <location>
        <position position="201"/>
    </location>
    <ligand>
        <name>a divalent metal cation</name>
        <dbReference type="ChEBI" id="CHEBI:60240"/>
        <label>2</label>
        <note>catalytic</note>
    </ligand>
</feature>
<evidence type="ECO:0000256" key="4">
    <source>
        <dbReference type="ARBA" id="ARBA00022723"/>
    </source>
</evidence>
<evidence type="ECO:0000256" key="3">
    <source>
        <dbReference type="ARBA" id="ARBA00022670"/>
    </source>
</evidence>
<feature type="binding site" evidence="6">
    <location>
        <position position="105"/>
    </location>
    <ligand>
        <name>a divalent metal cation</name>
        <dbReference type="ChEBI" id="CHEBI:60240"/>
        <label>2</label>
        <note>catalytic</note>
    </ligand>
</feature>
<dbReference type="Proteomes" id="UP000215059">
    <property type="component" value="Unassembled WGS sequence"/>
</dbReference>
<dbReference type="GO" id="GO:0004239">
    <property type="term" value="F:initiator methionyl aminopeptidase activity"/>
    <property type="evidence" value="ECO:0007669"/>
    <property type="project" value="UniProtKB-UniRule"/>
</dbReference>
<protein>
    <recommendedName>
        <fullName evidence="6 7">Methionine aminopeptidase</fullName>
        <shortName evidence="6">MAP</shortName>
        <shortName evidence="6">MetAP</shortName>
        <ecNumber evidence="6 7">3.4.11.18</ecNumber>
    </recommendedName>
    <alternativeName>
        <fullName evidence="6">Peptidase M</fullName>
    </alternativeName>
</protein>
<dbReference type="SUPFAM" id="SSF55920">
    <property type="entry name" value="Creatinase/aminopeptidase"/>
    <property type="match status" value="1"/>
</dbReference>
<dbReference type="HAMAP" id="MF_01974">
    <property type="entry name" value="MetAP_1"/>
    <property type="match status" value="1"/>
</dbReference>
<dbReference type="InterPro" id="IPR036005">
    <property type="entry name" value="Creatinase/aminopeptidase-like"/>
</dbReference>
<feature type="binding site" evidence="6">
    <location>
        <position position="77"/>
    </location>
    <ligand>
        <name>substrate</name>
    </ligand>
</feature>
<dbReference type="EMBL" id="NOII01000001">
    <property type="protein sequence ID" value="OYD59821.1"/>
    <property type="molecule type" value="Genomic_DNA"/>
</dbReference>
<dbReference type="InterPro" id="IPR002467">
    <property type="entry name" value="Pept_M24A_MAP1"/>
</dbReference>
<keyword evidence="2 6" id="KW-0031">Aminopeptidase</keyword>
<comment type="subunit">
    <text evidence="6">Monomer.</text>
</comment>